<keyword evidence="6 8" id="KW-1133">Transmembrane helix</keyword>
<keyword evidence="7 8" id="KW-0472">Membrane</keyword>
<feature type="transmembrane region" description="Helical" evidence="8">
    <location>
        <begin position="34"/>
        <end position="52"/>
    </location>
</feature>
<organism evidence="9 10">
    <name type="scientific">Volucribacter amazonae</name>
    <dbReference type="NCBI Taxonomy" id="256731"/>
    <lineage>
        <taxon>Bacteria</taxon>
        <taxon>Pseudomonadati</taxon>
        <taxon>Pseudomonadota</taxon>
        <taxon>Gammaproteobacteria</taxon>
        <taxon>Pasteurellales</taxon>
        <taxon>Pasteurellaceae</taxon>
        <taxon>Volucribacter</taxon>
    </lineage>
</organism>
<feature type="transmembrane region" description="Helical" evidence="8">
    <location>
        <begin position="72"/>
        <end position="92"/>
    </location>
</feature>
<evidence type="ECO:0000256" key="4">
    <source>
        <dbReference type="ARBA" id="ARBA00022475"/>
    </source>
</evidence>
<keyword evidence="4" id="KW-1003">Cell membrane</keyword>
<dbReference type="Proteomes" id="UP001155500">
    <property type="component" value="Unassembled WGS sequence"/>
</dbReference>
<dbReference type="InterPro" id="IPR004626">
    <property type="entry name" value="RarD"/>
</dbReference>
<feature type="transmembrane region" description="Helical" evidence="8">
    <location>
        <begin position="268"/>
        <end position="286"/>
    </location>
</feature>
<evidence type="ECO:0000256" key="8">
    <source>
        <dbReference type="SAM" id="Phobius"/>
    </source>
</evidence>
<feature type="transmembrane region" description="Helical" evidence="8">
    <location>
        <begin position="150"/>
        <end position="166"/>
    </location>
</feature>
<dbReference type="SUPFAM" id="SSF103481">
    <property type="entry name" value="Multidrug resistance efflux transporter EmrE"/>
    <property type="match status" value="1"/>
</dbReference>
<gene>
    <name evidence="9" type="ORF">A6A20_06510</name>
</gene>
<feature type="transmembrane region" description="Helical" evidence="8">
    <location>
        <begin position="127"/>
        <end position="144"/>
    </location>
</feature>
<comment type="caution">
    <text evidence="9">The sequence shown here is derived from an EMBL/GenBank/DDBJ whole genome shotgun (WGS) entry which is preliminary data.</text>
</comment>
<evidence type="ECO:0000256" key="2">
    <source>
        <dbReference type="ARBA" id="ARBA00007362"/>
    </source>
</evidence>
<feature type="transmembrane region" description="Helical" evidence="8">
    <location>
        <begin position="236"/>
        <end position="256"/>
    </location>
</feature>
<keyword evidence="10" id="KW-1185">Reference proteome</keyword>
<dbReference type="AlphaFoldDB" id="A0A9X4PBU1"/>
<evidence type="ECO:0000256" key="5">
    <source>
        <dbReference type="ARBA" id="ARBA00022692"/>
    </source>
</evidence>
<evidence type="ECO:0000256" key="6">
    <source>
        <dbReference type="ARBA" id="ARBA00022989"/>
    </source>
</evidence>
<evidence type="ECO:0000256" key="3">
    <source>
        <dbReference type="ARBA" id="ARBA00022448"/>
    </source>
</evidence>
<accession>A0A9X4PBU1</accession>
<comment type="subcellular location">
    <subcellularLocation>
        <location evidence="1">Cell membrane</location>
        <topology evidence="1">Multi-pass membrane protein</topology>
    </subcellularLocation>
</comment>
<feature type="transmembrane region" description="Helical" evidence="8">
    <location>
        <begin position="178"/>
        <end position="196"/>
    </location>
</feature>
<reference evidence="9" key="1">
    <citation type="submission" date="2016-03" db="EMBL/GenBank/DDBJ databases">
        <title>Co-evolution between Pasteurellaceae and their hosts.</title>
        <authorList>
            <person name="Hansen M.J."/>
            <person name="Bojesen A.M."/>
            <person name="Planet P."/>
        </authorList>
    </citation>
    <scope>NUCLEOTIDE SEQUENCE</scope>
    <source>
        <strain evidence="9">146/S8/89</strain>
    </source>
</reference>
<comment type="similarity">
    <text evidence="2">Belongs to the EamA transporter family.</text>
</comment>
<proteinExistence type="inferred from homology"/>
<sequence length="297" mass="33138">MLKGIVSSLIASSLFGYLYYFSTLLQPLTGEAIFGYRIVLTYPFLLVAIFLFKQKAIFIQHIHNIRQQPKLLGIYAITSGLIGFQMWLFLWAPNHGSALSVSFGYLLLPLVLVAAGHFLFAEPISKIKLIAILFASVGVISNILLKGGLSWESIVVSAGYTFYFCLRKHYNIADLSSFCIEMLLLLPICGYFIYQSDFSMLYQTNPNLVYLLPLLGLISGLALITYILASAWLPMNLLGLLGYVETILMIVVAFILGESLDPKSYPLFISLSLAMLLIVLDGVYSLKVKKYNHNRSS</sequence>
<dbReference type="GO" id="GO:0005886">
    <property type="term" value="C:plasma membrane"/>
    <property type="evidence" value="ECO:0007669"/>
    <property type="project" value="UniProtKB-SubCell"/>
</dbReference>
<dbReference type="EMBL" id="LWID01000001">
    <property type="protein sequence ID" value="MDG6895277.1"/>
    <property type="molecule type" value="Genomic_DNA"/>
</dbReference>
<feature type="transmembrane region" description="Helical" evidence="8">
    <location>
        <begin position="208"/>
        <end position="229"/>
    </location>
</feature>
<evidence type="ECO:0000313" key="10">
    <source>
        <dbReference type="Proteomes" id="UP001155500"/>
    </source>
</evidence>
<evidence type="ECO:0000256" key="7">
    <source>
        <dbReference type="ARBA" id="ARBA00023136"/>
    </source>
</evidence>
<feature type="transmembrane region" description="Helical" evidence="8">
    <location>
        <begin position="5"/>
        <end position="22"/>
    </location>
</feature>
<name>A0A9X4PBU1_9PAST</name>
<feature type="transmembrane region" description="Helical" evidence="8">
    <location>
        <begin position="98"/>
        <end position="120"/>
    </location>
</feature>
<keyword evidence="5 8" id="KW-0812">Transmembrane</keyword>
<keyword evidence="3" id="KW-0813">Transport</keyword>
<dbReference type="RefSeq" id="WP_279572694.1">
    <property type="nucleotide sequence ID" value="NZ_LWID01000001.1"/>
</dbReference>
<dbReference type="InterPro" id="IPR037185">
    <property type="entry name" value="EmrE-like"/>
</dbReference>
<protein>
    <submittedName>
        <fullName evidence="9">Permease</fullName>
    </submittedName>
</protein>
<dbReference type="NCBIfam" id="TIGR00688">
    <property type="entry name" value="rarD"/>
    <property type="match status" value="1"/>
</dbReference>
<evidence type="ECO:0000256" key="1">
    <source>
        <dbReference type="ARBA" id="ARBA00004651"/>
    </source>
</evidence>
<evidence type="ECO:0000313" key="9">
    <source>
        <dbReference type="EMBL" id="MDG6895277.1"/>
    </source>
</evidence>